<dbReference type="Pfam" id="PF00069">
    <property type="entry name" value="Pkinase"/>
    <property type="match status" value="1"/>
</dbReference>
<keyword evidence="1" id="KW-0808">Transferase</keyword>
<evidence type="ECO:0000256" key="2">
    <source>
        <dbReference type="ARBA" id="ARBA00022741"/>
    </source>
</evidence>
<sequence>MAEEDPLAATMDARLLEAARTIEHPPGATVVPDELDASWAEETIARALGSLAGSDASGLAIHGTIGEGGMGIVRAGTQLSLGREVAIKTLKDEARSERATLKLLREAWVTGALEHPNVVPVYDLSLDASGGPRIVLKRIAGEPWADLMHAREALRDRFGAHDALEWNLRILMQVCNAVRYAHSRGILHRDLKPENVMIGEFGEVYVLDWGLAVAMHDDGSGRLPLAKDAVEMAGTPAYMAPEMLGGAPPRVDERTDVYLLGALLYEIVAGRPPHAPEDGAPMMQILASIVRSEPELPEAIEGELARIVRRAMHRDPKQRFESAEQLRLALARFLEHRGSLALAADAQQRLRELEEERSKPIGDADEARLRLYHLFGECRFGFLEALRIWNDNDVAHAGLRRALTLMIELELEQGDPKAASVLLAELTSPPQELVVRVNDARRAKEREEAKRAALVRQFDPSIGRRTRVVVSTILGVIWTLLPWVGFVLEQNDPTIDQRAPLLSSCAMLVLASVIGYWAREALSRTALNRTLVRVVAAVLIGQVALYAVTWKLGVTYEQTRPIVLLLYALCASLTASALERRFWPAALAMCAAFVLGAVWPVYAWPFESFANLVLTVNVLVIWGRVDDEPSATTQSEARRRRSFQEFLARKQKRESIGESHAGRR</sequence>
<dbReference type="RefSeq" id="WP_053231081.1">
    <property type="nucleotide sequence ID" value="NZ_CP011125.1"/>
</dbReference>
<feature type="domain" description="Protein kinase" evidence="7">
    <location>
        <begin position="59"/>
        <end position="334"/>
    </location>
</feature>
<dbReference type="PROSITE" id="PS00108">
    <property type="entry name" value="PROTEIN_KINASE_ST"/>
    <property type="match status" value="1"/>
</dbReference>
<dbReference type="AlphaFoldDB" id="A0A0F6YH62"/>
<dbReference type="PANTHER" id="PTHR43289">
    <property type="entry name" value="MITOGEN-ACTIVATED PROTEIN KINASE KINASE KINASE 20-RELATED"/>
    <property type="match status" value="1"/>
</dbReference>
<dbReference type="EMBL" id="CP011125">
    <property type="protein sequence ID" value="AKF03645.1"/>
    <property type="molecule type" value="Genomic_DNA"/>
</dbReference>
<organism evidence="8 9">
    <name type="scientific">Sandaracinus amylolyticus</name>
    <dbReference type="NCBI Taxonomy" id="927083"/>
    <lineage>
        <taxon>Bacteria</taxon>
        <taxon>Pseudomonadati</taxon>
        <taxon>Myxococcota</taxon>
        <taxon>Polyangia</taxon>
        <taxon>Polyangiales</taxon>
        <taxon>Sandaracinaceae</taxon>
        <taxon>Sandaracinus</taxon>
    </lineage>
</organism>
<protein>
    <submittedName>
        <fullName evidence="8">Serine/threonine-protein kinase PknB</fullName>
    </submittedName>
</protein>
<dbReference type="PANTHER" id="PTHR43289:SF6">
    <property type="entry name" value="SERINE_THREONINE-PROTEIN KINASE NEKL-3"/>
    <property type="match status" value="1"/>
</dbReference>
<dbReference type="GO" id="GO:0004674">
    <property type="term" value="F:protein serine/threonine kinase activity"/>
    <property type="evidence" value="ECO:0007669"/>
    <property type="project" value="TreeGrafter"/>
</dbReference>
<dbReference type="GO" id="GO:0005524">
    <property type="term" value="F:ATP binding"/>
    <property type="evidence" value="ECO:0007669"/>
    <property type="project" value="UniProtKB-UniRule"/>
</dbReference>
<evidence type="ECO:0000256" key="5">
    <source>
        <dbReference type="PROSITE-ProRule" id="PRU10141"/>
    </source>
</evidence>
<dbReference type="SUPFAM" id="SSF56112">
    <property type="entry name" value="Protein kinase-like (PK-like)"/>
    <property type="match status" value="1"/>
</dbReference>
<dbReference type="SMART" id="SM00220">
    <property type="entry name" value="S_TKc"/>
    <property type="match status" value="1"/>
</dbReference>
<name>A0A0F6YH62_9BACT</name>
<evidence type="ECO:0000256" key="6">
    <source>
        <dbReference type="SAM" id="Phobius"/>
    </source>
</evidence>
<dbReference type="Proteomes" id="UP000034883">
    <property type="component" value="Chromosome"/>
</dbReference>
<feature type="transmembrane region" description="Helical" evidence="6">
    <location>
        <begin position="561"/>
        <end position="578"/>
    </location>
</feature>
<reference evidence="8 9" key="1">
    <citation type="submission" date="2015-03" db="EMBL/GenBank/DDBJ databases">
        <title>Genome assembly of Sandaracinus amylolyticus DSM 53668.</title>
        <authorList>
            <person name="Sharma G."/>
            <person name="Subramanian S."/>
        </authorList>
    </citation>
    <scope>NUCLEOTIDE SEQUENCE [LARGE SCALE GENOMIC DNA]</scope>
    <source>
        <strain evidence="8 9">DSM 53668</strain>
    </source>
</reference>
<dbReference type="InterPro" id="IPR000719">
    <property type="entry name" value="Prot_kinase_dom"/>
</dbReference>
<dbReference type="InterPro" id="IPR011009">
    <property type="entry name" value="Kinase-like_dom_sf"/>
</dbReference>
<evidence type="ECO:0000256" key="4">
    <source>
        <dbReference type="ARBA" id="ARBA00022840"/>
    </source>
</evidence>
<evidence type="ECO:0000313" key="9">
    <source>
        <dbReference type="Proteomes" id="UP000034883"/>
    </source>
</evidence>
<keyword evidence="6" id="KW-1133">Transmembrane helix</keyword>
<keyword evidence="3 8" id="KW-0418">Kinase</keyword>
<evidence type="ECO:0000256" key="3">
    <source>
        <dbReference type="ARBA" id="ARBA00022777"/>
    </source>
</evidence>
<feature type="binding site" evidence="5">
    <location>
        <position position="88"/>
    </location>
    <ligand>
        <name>ATP</name>
        <dbReference type="ChEBI" id="CHEBI:30616"/>
    </ligand>
</feature>
<dbReference type="PROSITE" id="PS00107">
    <property type="entry name" value="PROTEIN_KINASE_ATP"/>
    <property type="match status" value="1"/>
</dbReference>
<feature type="transmembrane region" description="Helical" evidence="6">
    <location>
        <begin position="585"/>
        <end position="602"/>
    </location>
</feature>
<proteinExistence type="predicted"/>
<evidence type="ECO:0000259" key="7">
    <source>
        <dbReference type="PROSITE" id="PS50011"/>
    </source>
</evidence>
<accession>A0A0F6YH62</accession>
<evidence type="ECO:0000256" key="1">
    <source>
        <dbReference type="ARBA" id="ARBA00022679"/>
    </source>
</evidence>
<keyword evidence="9" id="KW-1185">Reference proteome</keyword>
<dbReference type="KEGG" id="samy:DB32_000794"/>
<keyword evidence="6" id="KW-0472">Membrane</keyword>
<keyword evidence="2 5" id="KW-0547">Nucleotide-binding</keyword>
<evidence type="ECO:0000313" key="8">
    <source>
        <dbReference type="EMBL" id="AKF03645.1"/>
    </source>
</evidence>
<dbReference type="InterPro" id="IPR008271">
    <property type="entry name" value="Ser/Thr_kinase_AS"/>
</dbReference>
<feature type="transmembrane region" description="Helical" evidence="6">
    <location>
        <begin position="500"/>
        <end position="518"/>
    </location>
</feature>
<dbReference type="InterPro" id="IPR017441">
    <property type="entry name" value="Protein_kinase_ATP_BS"/>
</dbReference>
<dbReference type="PROSITE" id="PS50011">
    <property type="entry name" value="PROTEIN_KINASE_DOM"/>
    <property type="match status" value="1"/>
</dbReference>
<keyword evidence="6" id="KW-0812">Transmembrane</keyword>
<dbReference type="STRING" id="927083.DB32_000794"/>
<dbReference type="Gene3D" id="1.10.510.10">
    <property type="entry name" value="Transferase(Phosphotransferase) domain 1"/>
    <property type="match status" value="1"/>
</dbReference>
<feature type="transmembrane region" description="Helical" evidence="6">
    <location>
        <begin position="468"/>
        <end position="488"/>
    </location>
</feature>
<keyword evidence="4 5" id="KW-0067">ATP-binding</keyword>
<feature type="transmembrane region" description="Helical" evidence="6">
    <location>
        <begin position="530"/>
        <end position="549"/>
    </location>
</feature>
<dbReference type="OrthoDB" id="279610at2"/>
<dbReference type="Gene3D" id="3.30.200.20">
    <property type="entry name" value="Phosphorylase Kinase, domain 1"/>
    <property type="match status" value="1"/>
</dbReference>
<dbReference type="CDD" id="cd14014">
    <property type="entry name" value="STKc_PknB_like"/>
    <property type="match status" value="1"/>
</dbReference>
<gene>
    <name evidence="8" type="ORF">DB32_000794</name>
</gene>